<gene>
    <name evidence="1" type="ORF">L3Q82_008823</name>
</gene>
<comment type="caution">
    <text evidence="1">The sequence shown here is derived from an EMBL/GenBank/DDBJ whole genome shotgun (WGS) entry which is preliminary data.</text>
</comment>
<dbReference type="Proteomes" id="UP000831701">
    <property type="component" value="Chromosome 1"/>
</dbReference>
<feature type="non-terminal residue" evidence="1">
    <location>
        <position position="1"/>
    </location>
</feature>
<organism evidence="1 2">
    <name type="scientific">Scortum barcoo</name>
    <name type="common">barcoo grunter</name>
    <dbReference type="NCBI Taxonomy" id="214431"/>
    <lineage>
        <taxon>Eukaryota</taxon>
        <taxon>Metazoa</taxon>
        <taxon>Chordata</taxon>
        <taxon>Craniata</taxon>
        <taxon>Vertebrata</taxon>
        <taxon>Euteleostomi</taxon>
        <taxon>Actinopterygii</taxon>
        <taxon>Neopterygii</taxon>
        <taxon>Teleostei</taxon>
        <taxon>Neoteleostei</taxon>
        <taxon>Acanthomorphata</taxon>
        <taxon>Eupercaria</taxon>
        <taxon>Centrarchiformes</taxon>
        <taxon>Terapontoidei</taxon>
        <taxon>Terapontidae</taxon>
        <taxon>Scortum</taxon>
    </lineage>
</organism>
<protein>
    <submittedName>
        <fullName evidence="1">Uncharacterized protein</fullName>
    </submittedName>
</protein>
<evidence type="ECO:0000313" key="2">
    <source>
        <dbReference type="Proteomes" id="UP000831701"/>
    </source>
</evidence>
<accession>A0ACB8XDM5</accession>
<evidence type="ECO:0000313" key="1">
    <source>
        <dbReference type="EMBL" id="KAI3377662.1"/>
    </source>
</evidence>
<sequence>HLQILLAVGLAVFCYCLVLGCILCCRRRKSVSSEDKEAIFLSPHPAESVTVTLTPSPCTQPVKQQYEELDGDVLEFPSSKSSSSPSEDDLTALPFNPSPTRSAELVQSPGSSFPMRRLSTPAVPCSTNRRSSHGRASLPSLTKLNLVSKSRRAISRRSTVSSESFLYNESSQLTAGAARTPTQQGDPCPSQYGSNSLSIPTKPAPLLHFSLLFSSACGTLVINILGLSGASRRRSGMFVRASLPPLCPSPQQMASRRRSLSPELHGQSFVLPVGSVEELRTCTLRLAVYSRDFSGLREAALGVVELPCETMEWEPDTTTTYTRQLCPTKSKLKKSVSSQETFGHRKSSVCVPRALGQLFVLLQYQSLAQRIKVMVRKAENLVKLTRIPGAADHYVVINLRQDGKIIGTKETKGASGPNPVWNAPFLFDLPSGDVTQLPLVLEFIVMQGRLYTKSSILGRVLIGSDASEAGQGHWKEMCTRGQTETARWHTIQSDVL</sequence>
<reference evidence="1" key="1">
    <citation type="submission" date="2022-04" db="EMBL/GenBank/DDBJ databases">
        <title>Jade perch genome.</title>
        <authorList>
            <person name="Chao B."/>
        </authorList>
    </citation>
    <scope>NUCLEOTIDE SEQUENCE</scope>
    <source>
        <strain evidence="1">CB-2022</strain>
    </source>
</reference>
<dbReference type="EMBL" id="CM041531">
    <property type="protein sequence ID" value="KAI3377662.1"/>
    <property type="molecule type" value="Genomic_DNA"/>
</dbReference>
<keyword evidence="2" id="KW-1185">Reference proteome</keyword>
<name>A0ACB8XDM5_9TELE</name>
<proteinExistence type="predicted"/>